<accession>A0A5M3Q621</accession>
<reference evidence="1 2" key="1">
    <citation type="journal article" date="2019" name="J. Gen. Appl. Microbiol.">
        <title>Aerobic degradation of cis-dichloroethene by the marine bacterium Marinobacter salsuginis strain 5N-3.</title>
        <authorList>
            <person name="Inoue Y."/>
            <person name="Fukunaga Y."/>
            <person name="Katsumata H."/>
            <person name="Ohji S."/>
            <person name="Hosoyama A."/>
            <person name="Mori K."/>
            <person name="Ando K."/>
        </authorList>
    </citation>
    <scope>NUCLEOTIDE SEQUENCE [LARGE SCALE GENOMIC DNA]</scope>
    <source>
        <strain evidence="1 2">NBRC 109114</strain>
    </source>
</reference>
<comment type="caution">
    <text evidence="1">The sequence shown here is derived from an EMBL/GenBank/DDBJ whole genome shotgun (WGS) entry which is preliminary data.</text>
</comment>
<evidence type="ECO:0000313" key="1">
    <source>
        <dbReference type="EMBL" id="GBO90444.1"/>
    </source>
</evidence>
<dbReference type="RefSeq" id="WP_136630786.1">
    <property type="nucleotide sequence ID" value="NZ_BGZI01000043.1"/>
</dbReference>
<sequence length="208" mass="23412">MSSTVLETDYSPQRFFWNNLTGIPQAPMVHQLLNDDGSWLDPKLHKNPWAPASLNLIMTQLVTQYPENASCFEDGDPRRLLVGTNAELVAFCGEIGILSTNHVILSGPVDVNTIHQRNPFQALDLPFNVQDWVEEIADFPMAYPFSMFFLRPERDVVHIHGFTPLTRAIQSDGSVWYQSPYPGEETLSPGAVSRAPCRVIAEIDRRMA</sequence>
<evidence type="ECO:0000313" key="2">
    <source>
        <dbReference type="Proteomes" id="UP000387223"/>
    </source>
</evidence>
<dbReference type="AlphaFoldDB" id="A0A5M3Q621"/>
<name>A0A5M3Q621_9GAMM</name>
<dbReference type="EMBL" id="BGZI01000043">
    <property type="protein sequence ID" value="GBO90444.1"/>
    <property type="molecule type" value="Genomic_DNA"/>
</dbReference>
<proteinExistence type="predicted"/>
<organism evidence="1 2">
    <name type="scientific">Marinobacter salsuginis</name>
    <dbReference type="NCBI Taxonomy" id="418719"/>
    <lineage>
        <taxon>Bacteria</taxon>
        <taxon>Pseudomonadati</taxon>
        <taxon>Pseudomonadota</taxon>
        <taxon>Gammaproteobacteria</taxon>
        <taxon>Pseudomonadales</taxon>
        <taxon>Marinobacteraceae</taxon>
        <taxon>Marinobacter</taxon>
    </lineage>
</organism>
<protein>
    <submittedName>
        <fullName evidence="1">Uncharacterized protein</fullName>
    </submittedName>
</protein>
<gene>
    <name evidence="1" type="ORF">MSSD14B_41120</name>
</gene>
<dbReference type="Proteomes" id="UP000387223">
    <property type="component" value="Unassembled WGS sequence"/>
</dbReference>